<evidence type="ECO:0000313" key="2">
    <source>
        <dbReference type="EMBL" id="UQX88561.1"/>
    </source>
</evidence>
<dbReference type="EMBL" id="CP097332">
    <property type="protein sequence ID" value="UQX88561.1"/>
    <property type="molecule type" value="Genomic_DNA"/>
</dbReference>
<evidence type="ECO:0000256" key="1">
    <source>
        <dbReference type="SAM" id="MobiDB-lite"/>
    </source>
</evidence>
<reference evidence="2" key="2">
    <citation type="submission" date="2022-05" db="EMBL/GenBank/DDBJ databases">
        <authorList>
            <person name="Kim J.-S."/>
            <person name="Lee K."/>
            <person name="Suh M."/>
            <person name="Eom M."/>
            <person name="Kim J.-S."/>
            <person name="Kim D.-S."/>
            <person name="Ko S.-H."/>
            <person name="Shin Y."/>
            <person name="Lee J.-S."/>
        </authorList>
    </citation>
    <scope>NUCLEOTIDE SEQUENCE</scope>
    <source>
        <strain evidence="2">N237</strain>
    </source>
</reference>
<dbReference type="RefSeq" id="WP_249772180.1">
    <property type="nucleotide sequence ID" value="NZ_CP097332.1"/>
</dbReference>
<gene>
    <name evidence="2" type="ORF">M6D93_00820</name>
</gene>
<proteinExistence type="predicted"/>
<feature type="region of interest" description="Disordered" evidence="1">
    <location>
        <begin position="42"/>
        <end position="84"/>
    </location>
</feature>
<feature type="compositionally biased region" description="Low complexity" evidence="1">
    <location>
        <begin position="42"/>
        <end position="53"/>
    </location>
</feature>
<keyword evidence="3" id="KW-1185">Reference proteome</keyword>
<organism evidence="2 3">
    <name type="scientific">Jatrophihabitans telluris</name>
    <dbReference type="NCBI Taxonomy" id="2038343"/>
    <lineage>
        <taxon>Bacteria</taxon>
        <taxon>Bacillati</taxon>
        <taxon>Actinomycetota</taxon>
        <taxon>Actinomycetes</taxon>
        <taxon>Jatrophihabitantales</taxon>
        <taxon>Jatrophihabitantaceae</taxon>
        <taxon>Jatrophihabitans</taxon>
    </lineage>
</organism>
<name>A0ABY4R0B0_9ACTN</name>
<evidence type="ECO:0000313" key="3">
    <source>
        <dbReference type="Proteomes" id="UP001056336"/>
    </source>
</evidence>
<protein>
    <submittedName>
        <fullName evidence="2">Uncharacterized protein</fullName>
    </submittedName>
</protein>
<reference evidence="2" key="1">
    <citation type="journal article" date="2018" name="Int. J. Syst. Evol. Microbiol.">
        <title>Jatrophihabitans telluris sp. nov., isolated from sediment soil of lava forest wetlands and the emended description of the genus Jatrophihabitans.</title>
        <authorList>
            <person name="Lee K.C."/>
            <person name="Suh M.K."/>
            <person name="Eom M.K."/>
            <person name="Kim K.K."/>
            <person name="Kim J.S."/>
            <person name="Kim D.S."/>
            <person name="Ko S.H."/>
            <person name="Shin Y.K."/>
            <person name="Lee J.S."/>
        </authorList>
    </citation>
    <scope>NUCLEOTIDE SEQUENCE</scope>
    <source>
        <strain evidence="2">N237</strain>
    </source>
</reference>
<accession>A0ABY4R0B0</accession>
<dbReference type="Proteomes" id="UP001056336">
    <property type="component" value="Chromosome"/>
</dbReference>
<sequence length="84" mass="7888">MVGASAGAPVTALRAELATAAVPAATLAAAPLILAASELRPDSGAAAADSAPRPGKPIGPVLPESATGASPAAPADVVREGSDH</sequence>